<organism evidence="2 3">
    <name type="scientific">Piloderma croceum (strain F 1598)</name>
    <dbReference type="NCBI Taxonomy" id="765440"/>
    <lineage>
        <taxon>Eukaryota</taxon>
        <taxon>Fungi</taxon>
        <taxon>Dikarya</taxon>
        <taxon>Basidiomycota</taxon>
        <taxon>Agaricomycotina</taxon>
        <taxon>Agaricomycetes</taxon>
        <taxon>Agaricomycetidae</taxon>
        <taxon>Atheliales</taxon>
        <taxon>Atheliaceae</taxon>
        <taxon>Piloderma</taxon>
    </lineage>
</organism>
<dbReference type="Proteomes" id="UP000054166">
    <property type="component" value="Unassembled WGS sequence"/>
</dbReference>
<dbReference type="HOGENOM" id="CLU_2159362_0_0_1"/>
<reference evidence="2 3" key="1">
    <citation type="submission" date="2014-04" db="EMBL/GenBank/DDBJ databases">
        <authorList>
            <consortium name="DOE Joint Genome Institute"/>
            <person name="Kuo A."/>
            <person name="Tarkka M."/>
            <person name="Buscot F."/>
            <person name="Kohler A."/>
            <person name="Nagy L.G."/>
            <person name="Floudas D."/>
            <person name="Copeland A."/>
            <person name="Barry K.W."/>
            <person name="Cichocki N."/>
            <person name="Veneault-Fourrey C."/>
            <person name="LaButti K."/>
            <person name="Lindquist E.A."/>
            <person name="Lipzen A."/>
            <person name="Lundell T."/>
            <person name="Morin E."/>
            <person name="Murat C."/>
            <person name="Sun H."/>
            <person name="Tunlid A."/>
            <person name="Henrissat B."/>
            <person name="Grigoriev I.V."/>
            <person name="Hibbett D.S."/>
            <person name="Martin F."/>
            <person name="Nordberg H.P."/>
            <person name="Cantor M.N."/>
            <person name="Hua S.X."/>
        </authorList>
    </citation>
    <scope>NUCLEOTIDE SEQUENCE [LARGE SCALE GENOMIC DNA]</scope>
    <source>
        <strain evidence="2 3">F 1598</strain>
    </source>
</reference>
<feature type="compositionally biased region" description="Polar residues" evidence="1">
    <location>
        <begin position="1"/>
        <end position="14"/>
    </location>
</feature>
<accession>A0A0C3FHR2</accession>
<sequence>MISTASGRNGSPGPTSAGYKGQQICHTYSLSEDPPFTLPEHSDKTLRFQNLPFAYHKWILSPSCPSSPRPATLSLNPPLTRRRVREDLAMGTVLLFELPTIGRTTWHTRFN</sequence>
<dbReference type="EMBL" id="KN833010">
    <property type="protein sequence ID" value="KIM79331.1"/>
    <property type="molecule type" value="Genomic_DNA"/>
</dbReference>
<dbReference type="InParanoid" id="A0A0C3FHR2"/>
<protein>
    <submittedName>
        <fullName evidence="2">Uncharacterized protein</fullName>
    </submittedName>
</protein>
<evidence type="ECO:0000313" key="2">
    <source>
        <dbReference type="EMBL" id="KIM79331.1"/>
    </source>
</evidence>
<dbReference type="AlphaFoldDB" id="A0A0C3FHR2"/>
<feature type="region of interest" description="Disordered" evidence="1">
    <location>
        <begin position="1"/>
        <end position="21"/>
    </location>
</feature>
<keyword evidence="3" id="KW-1185">Reference proteome</keyword>
<gene>
    <name evidence="2" type="ORF">PILCRDRAFT_564471</name>
</gene>
<proteinExistence type="predicted"/>
<reference evidence="3" key="2">
    <citation type="submission" date="2015-01" db="EMBL/GenBank/DDBJ databases">
        <title>Evolutionary Origins and Diversification of the Mycorrhizal Mutualists.</title>
        <authorList>
            <consortium name="DOE Joint Genome Institute"/>
            <consortium name="Mycorrhizal Genomics Consortium"/>
            <person name="Kohler A."/>
            <person name="Kuo A."/>
            <person name="Nagy L.G."/>
            <person name="Floudas D."/>
            <person name="Copeland A."/>
            <person name="Barry K.W."/>
            <person name="Cichocki N."/>
            <person name="Veneault-Fourrey C."/>
            <person name="LaButti K."/>
            <person name="Lindquist E.A."/>
            <person name="Lipzen A."/>
            <person name="Lundell T."/>
            <person name="Morin E."/>
            <person name="Murat C."/>
            <person name="Riley R."/>
            <person name="Ohm R."/>
            <person name="Sun H."/>
            <person name="Tunlid A."/>
            <person name="Henrissat B."/>
            <person name="Grigoriev I.V."/>
            <person name="Hibbett D.S."/>
            <person name="Martin F."/>
        </authorList>
    </citation>
    <scope>NUCLEOTIDE SEQUENCE [LARGE SCALE GENOMIC DNA]</scope>
    <source>
        <strain evidence="3">F 1598</strain>
    </source>
</reference>
<name>A0A0C3FHR2_PILCF</name>
<evidence type="ECO:0000256" key="1">
    <source>
        <dbReference type="SAM" id="MobiDB-lite"/>
    </source>
</evidence>
<evidence type="ECO:0000313" key="3">
    <source>
        <dbReference type="Proteomes" id="UP000054166"/>
    </source>
</evidence>